<dbReference type="GeneID" id="41966995"/>
<dbReference type="RefSeq" id="XP_030977250.1">
    <property type="nucleotide sequence ID" value="XM_031132090.1"/>
</dbReference>
<proteinExistence type="predicted"/>
<sequence length="211" mass="23012">MLFAKIFQLGAVAAFSSHALAMAAVSIEGEASLKARGEESGEQQQQPPQQQQQQQQLLQQPQSGGTHGFNAIKTQSRTGKTGVVPALMVNEGYPGRENRLRRPARNSNGGGLPTIDEDKYGLLSNRFKQNSRLVYYPQPEERGRGIKAAPRKMFNTKTVHPGSVGTLVSEGQPLSAADVQIQQPFRPRKKIGKSVRTHRQSPAYALIRAAA</sequence>
<evidence type="ECO:0000313" key="4">
    <source>
        <dbReference type="RefSeq" id="XP_030977250.1"/>
    </source>
</evidence>
<dbReference type="AlphaFoldDB" id="A0A6P8AQS3"/>
<keyword evidence="3" id="KW-1185">Reference proteome</keyword>
<dbReference type="Proteomes" id="UP000515153">
    <property type="component" value="Unplaced"/>
</dbReference>
<keyword evidence="2" id="KW-0732">Signal</keyword>
<feature type="compositionally biased region" description="Low complexity" evidence="1">
    <location>
        <begin position="43"/>
        <end position="62"/>
    </location>
</feature>
<feature type="region of interest" description="Disordered" evidence="1">
    <location>
        <begin position="33"/>
        <end position="117"/>
    </location>
</feature>
<evidence type="ECO:0000313" key="3">
    <source>
        <dbReference type="Proteomes" id="UP000515153"/>
    </source>
</evidence>
<gene>
    <name evidence="4" type="ORF">PgNI_12135</name>
</gene>
<reference evidence="4" key="3">
    <citation type="submission" date="2025-08" db="UniProtKB">
        <authorList>
            <consortium name="RefSeq"/>
        </authorList>
    </citation>
    <scope>IDENTIFICATION</scope>
    <source>
        <strain evidence="4">NI907</strain>
    </source>
</reference>
<name>A0A6P8AQS3_PYRGI</name>
<reference evidence="4" key="1">
    <citation type="journal article" date="2019" name="Mol. Biol. Evol.">
        <title>Blast fungal genomes show frequent chromosomal changes, gene gains and losses, and effector gene turnover.</title>
        <authorList>
            <person name="Gomez Luciano L.B."/>
            <person name="Jason Tsai I."/>
            <person name="Chuma I."/>
            <person name="Tosa Y."/>
            <person name="Chen Y.H."/>
            <person name="Li J.Y."/>
            <person name="Li M.Y."/>
            <person name="Jade Lu M.Y."/>
            <person name="Nakayashiki H."/>
            <person name="Li W.H."/>
        </authorList>
    </citation>
    <scope>NUCLEOTIDE SEQUENCE</scope>
    <source>
        <strain evidence="4">NI907</strain>
    </source>
</reference>
<organism evidence="3 4">
    <name type="scientific">Pyricularia grisea</name>
    <name type="common">Crabgrass-specific blast fungus</name>
    <name type="synonym">Magnaporthe grisea</name>
    <dbReference type="NCBI Taxonomy" id="148305"/>
    <lineage>
        <taxon>Eukaryota</taxon>
        <taxon>Fungi</taxon>
        <taxon>Dikarya</taxon>
        <taxon>Ascomycota</taxon>
        <taxon>Pezizomycotina</taxon>
        <taxon>Sordariomycetes</taxon>
        <taxon>Sordariomycetidae</taxon>
        <taxon>Magnaporthales</taxon>
        <taxon>Pyriculariaceae</taxon>
        <taxon>Pyricularia</taxon>
    </lineage>
</organism>
<protein>
    <submittedName>
        <fullName evidence="4">Uncharacterized protein</fullName>
    </submittedName>
</protein>
<reference evidence="4" key="2">
    <citation type="submission" date="2019-10" db="EMBL/GenBank/DDBJ databases">
        <authorList>
            <consortium name="NCBI Genome Project"/>
        </authorList>
    </citation>
    <scope>NUCLEOTIDE SEQUENCE</scope>
    <source>
        <strain evidence="4">NI907</strain>
    </source>
</reference>
<feature type="chain" id="PRO_5028415725" evidence="2">
    <location>
        <begin position="24"/>
        <end position="211"/>
    </location>
</feature>
<dbReference type="KEGG" id="pgri:PgNI_12135"/>
<accession>A0A6P8AQS3</accession>
<evidence type="ECO:0000256" key="2">
    <source>
        <dbReference type="SAM" id="SignalP"/>
    </source>
</evidence>
<feature type="signal peptide" evidence="2">
    <location>
        <begin position="1"/>
        <end position="23"/>
    </location>
</feature>
<evidence type="ECO:0000256" key="1">
    <source>
        <dbReference type="SAM" id="MobiDB-lite"/>
    </source>
</evidence>